<organism evidence="1">
    <name type="scientific">Singulisphaera sp. Ch08</name>
    <dbReference type="NCBI Taxonomy" id="3120278"/>
    <lineage>
        <taxon>Bacteria</taxon>
        <taxon>Pseudomonadati</taxon>
        <taxon>Planctomycetota</taxon>
        <taxon>Planctomycetia</taxon>
        <taxon>Isosphaerales</taxon>
        <taxon>Isosphaeraceae</taxon>
        <taxon>Singulisphaera</taxon>
    </lineage>
</organism>
<evidence type="ECO:0000313" key="1">
    <source>
        <dbReference type="EMBL" id="XBH01857.1"/>
    </source>
</evidence>
<reference evidence="1" key="1">
    <citation type="submission" date="2024-05" db="EMBL/GenBank/DDBJ databases">
        <title>Planctomycetes of the genus Singulisphaera possess chitinolytic capabilities.</title>
        <authorList>
            <person name="Ivanova A."/>
        </authorList>
    </citation>
    <scope>NUCLEOTIDE SEQUENCE</scope>
    <source>
        <strain evidence="1">Ch08T</strain>
    </source>
</reference>
<dbReference type="RefSeq" id="WP_406694602.1">
    <property type="nucleotide sequence ID" value="NZ_CP155447.1"/>
</dbReference>
<proteinExistence type="predicted"/>
<gene>
    <name evidence="1" type="ORF">V5E97_26390</name>
</gene>
<sequence>MANLIGRVVFEPVAVRPGESVRVEVFGPDDTAIDPAAAVTIDGVPGAVRHLQYATPGARRLFVRARGADGKVESTVADLEVAGALEFATIEGVASWR</sequence>
<dbReference type="EMBL" id="CP155447">
    <property type="protein sequence ID" value="XBH01857.1"/>
    <property type="molecule type" value="Genomic_DNA"/>
</dbReference>
<accession>A0AAU7C9N2</accession>
<protein>
    <submittedName>
        <fullName evidence="1">Uncharacterized protein</fullName>
    </submittedName>
</protein>
<dbReference type="AlphaFoldDB" id="A0AAU7C9N2"/>
<name>A0AAU7C9N2_9BACT</name>